<reference evidence="2 3" key="1">
    <citation type="submission" date="2024-09" db="EMBL/GenBank/DDBJ databases">
        <title>Laminarin stimulates single cell rates of sulfate reduction while oxygen inhibits transcriptomic activity in coastal marine sediment.</title>
        <authorList>
            <person name="Lindsay M."/>
            <person name="Orcutt B."/>
            <person name="Emerson D."/>
            <person name="Stepanauskas R."/>
            <person name="D'Angelo T."/>
        </authorList>
    </citation>
    <scope>NUCLEOTIDE SEQUENCE [LARGE SCALE GENOMIC DNA]</scope>
    <source>
        <strain evidence="2">SAG AM-311-K15</strain>
    </source>
</reference>
<protein>
    <submittedName>
        <fullName evidence="2">Outer membrane lipoprotein-sorting protein</fullName>
    </submittedName>
</protein>
<feature type="domain" description="Uncharacterized protein TP-0789" evidence="1">
    <location>
        <begin position="76"/>
        <end position="255"/>
    </location>
</feature>
<evidence type="ECO:0000313" key="3">
    <source>
        <dbReference type="Proteomes" id="UP001594351"/>
    </source>
</evidence>
<dbReference type="Pfam" id="PF17131">
    <property type="entry name" value="LolA_like"/>
    <property type="match status" value="1"/>
</dbReference>
<dbReference type="Proteomes" id="UP001594351">
    <property type="component" value="Unassembled WGS sequence"/>
</dbReference>
<gene>
    <name evidence="2" type="ORF">ACFL27_02085</name>
</gene>
<dbReference type="EMBL" id="JBHPBY010000015">
    <property type="protein sequence ID" value="MFC1848974.1"/>
    <property type="molecule type" value="Genomic_DNA"/>
</dbReference>
<dbReference type="Gene3D" id="2.50.20.10">
    <property type="entry name" value="Lipoprotein localisation LolA/LolB/LppX"/>
    <property type="match status" value="1"/>
</dbReference>
<dbReference type="CDD" id="cd16329">
    <property type="entry name" value="LolA_like"/>
    <property type="match status" value="1"/>
</dbReference>
<comment type="caution">
    <text evidence="2">The sequence shown here is derived from an EMBL/GenBank/DDBJ whole genome shotgun (WGS) entry which is preliminary data.</text>
</comment>
<accession>A0ABV6YRZ4</accession>
<keyword evidence="2" id="KW-0449">Lipoprotein</keyword>
<dbReference type="InterPro" id="IPR033399">
    <property type="entry name" value="TP_0789-like"/>
</dbReference>
<name>A0ABV6YRZ4_UNCC1</name>
<evidence type="ECO:0000259" key="1">
    <source>
        <dbReference type="Pfam" id="PF17131"/>
    </source>
</evidence>
<keyword evidence="3" id="KW-1185">Reference proteome</keyword>
<proteinExistence type="predicted"/>
<sequence length="259" mass="30673">MIRRNFTILLLFNAILFLISPESWPVQEEPLTVEQVISWVDKQMTFETRSAVATMRIIENKRERIKKMKIFSRGIEDSFMVFESPKRDKGVKFLKIGGNLWTYFPSTEKVIKISGHLLRQSMMGSDFSYEDMMESKDLLSSYSGQFLADEEFEGELCYVIELVEKVKGTTYPRRKSWICKETLLPVKEELYAKTGKLLKVITFHDVVQYENRRYPKRFIMRDMLKKKSMTEFIIDEVKFHIPVPEGIFNKRNLNRSIQF</sequence>
<organism evidence="2 3">
    <name type="scientific">candidate division CSSED10-310 bacterium</name>
    <dbReference type="NCBI Taxonomy" id="2855610"/>
    <lineage>
        <taxon>Bacteria</taxon>
        <taxon>Bacteria division CSSED10-310</taxon>
    </lineage>
</organism>
<evidence type="ECO:0000313" key="2">
    <source>
        <dbReference type="EMBL" id="MFC1848974.1"/>
    </source>
</evidence>